<evidence type="ECO:0000256" key="2">
    <source>
        <dbReference type="SAM" id="SignalP"/>
    </source>
</evidence>
<dbReference type="STRING" id="320497.A0U93_01190"/>
<name>A0A1U9KLZ5_9PROT</name>
<evidence type="ECO:0000256" key="1">
    <source>
        <dbReference type="SAM" id="MobiDB-lite"/>
    </source>
</evidence>
<reference evidence="3 4" key="1">
    <citation type="submission" date="2016-03" db="EMBL/GenBank/DDBJ databases">
        <title>Acetic acid bacteria sequencing.</title>
        <authorList>
            <person name="Brandt J."/>
            <person name="Jakob F."/>
            <person name="Vogel R.F."/>
        </authorList>
    </citation>
    <scope>NUCLEOTIDE SEQUENCE [LARGE SCALE GENOMIC DNA]</scope>
    <source>
        <strain evidence="3 4">NBRC 101099</strain>
    </source>
</reference>
<gene>
    <name evidence="3" type="ORF">A0U93_01190</name>
</gene>
<feature type="region of interest" description="Disordered" evidence="1">
    <location>
        <begin position="55"/>
        <end position="80"/>
    </location>
</feature>
<protein>
    <recommendedName>
        <fullName evidence="5">Entericidin EcnAB</fullName>
    </recommendedName>
</protein>
<dbReference type="KEGG" id="nch:A0U93_01190"/>
<accession>A0A1U9KLZ5</accession>
<sequence length="80" mass="8894">MTVFQTVEAARQCFFGLELERKRHFMRKICLSALALVLMSGSLAACEQHRTFGQKVQDTVDPPKGPLQKAGRSIDRATGD</sequence>
<keyword evidence="4" id="KW-1185">Reference proteome</keyword>
<evidence type="ECO:0000313" key="4">
    <source>
        <dbReference type="Proteomes" id="UP000188604"/>
    </source>
</evidence>
<feature type="signal peptide" evidence="2">
    <location>
        <begin position="1"/>
        <end position="44"/>
    </location>
</feature>
<organism evidence="3 4">
    <name type="scientific">Neoasaia chiangmaiensis</name>
    <dbReference type="NCBI Taxonomy" id="320497"/>
    <lineage>
        <taxon>Bacteria</taxon>
        <taxon>Pseudomonadati</taxon>
        <taxon>Pseudomonadota</taxon>
        <taxon>Alphaproteobacteria</taxon>
        <taxon>Acetobacterales</taxon>
        <taxon>Acetobacteraceae</taxon>
        <taxon>Neoasaia</taxon>
    </lineage>
</organism>
<evidence type="ECO:0000313" key="3">
    <source>
        <dbReference type="EMBL" id="AQS86795.1"/>
    </source>
</evidence>
<dbReference type="OrthoDB" id="7284426at2"/>
<evidence type="ECO:0008006" key="5">
    <source>
        <dbReference type="Google" id="ProtNLM"/>
    </source>
</evidence>
<keyword evidence="2" id="KW-0732">Signal</keyword>
<dbReference type="Proteomes" id="UP000188604">
    <property type="component" value="Chromosome"/>
</dbReference>
<dbReference type="AlphaFoldDB" id="A0A1U9KLZ5"/>
<feature type="chain" id="PRO_5013250965" description="Entericidin EcnAB" evidence="2">
    <location>
        <begin position="45"/>
        <end position="80"/>
    </location>
</feature>
<dbReference type="EMBL" id="CP014691">
    <property type="protein sequence ID" value="AQS86795.1"/>
    <property type="molecule type" value="Genomic_DNA"/>
</dbReference>
<proteinExistence type="predicted"/>
<dbReference type="RefSeq" id="WP_077805762.1">
    <property type="nucleotide sequence ID" value="NZ_BJXS01000010.1"/>
</dbReference>